<dbReference type="Proteomes" id="UP000886595">
    <property type="component" value="Unassembled WGS sequence"/>
</dbReference>
<dbReference type="EMBL" id="JAAMPC010000001">
    <property type="protein sequence ID" value="KAG2330162.1"/>
    <property type="molecule type" value="Genomic_DNA"/>
</dbReference>
<sequence length="264" mass="30444">MAMKSTGKSQLFYFNEISPDSAKSEIRFRLIHFYEARNIAKGGTFMGLEMLLIYEQMNRPLQPWYQAASFRIWSLTPRRYDFSSFIDFKRCLNSTDAVKHDVSFNDTHPTPRLFSLSINKIKTRWRVNGFDMLLPNAKISFHIRYSQHSCQTLFKLCGFDIRLPFLKKISDVIGELTAVKSTVTDLTSNKRAIYGDYQDRQVVEMSISDDTAEGLFVGFDAEMTKLHNMRAYEAGHLMDDADHDGDDMRAETPTAVTSLRGRQQ</sequence>
<accession>A0A8X8BDU0</accession>
<protein>
    <submittedName>
        <fullName evidence="2">Uncharacterized protein</fullName>
    </submittedName>
</protein>
<feature type="compositionally biased region" description="Polar residues" evidence="1">
    <location>
        <begin position="254"/>
        <end position="264"/>
    </location>
</feature>
<proteinExistence type="predicted"/>
<evidence type="ECO:0000313" key="2">
    <source>
        <dbReference type="EMBL" id="KAG2330162.1"/>
    </source>
</evidence>
<gene>
    <name evidence="2" type="ORF">Bca52824_001342</name>
</gene>
<name>A0A8X8BDU0_BRACI</name>
<feature type="region of interest" description="Disordered" evidence="1">
    <location>
        <begin position="242"/>
        <end position="264"/>
    </location>
</feature>
<comment type="caution">
    <text evidence="2">The sequence shown here is derived from an EMBL/GenBank/DDBJ whole genome shotgun (WGS) entry which is preliminary data.</text>
</comment>
<evidence type="ECO:0000256" key="1">
    <source>
        <dbReference type="SAM" id="MobiDB-lite"/>
    </source>
</evidence>
<keyword evidence="3" id="KW-1185">Reference proteome</keyword>
<organism evidence="2 3">
    <name type="scientific">Brassica carinata</name>
    <name type="common">Ethiopian mustard</name>
    <name type="synonym">Abyssinian cabbage</name>
    <dbReference type="NCBI Taxonomy" id="52824"/>
    <lineage>
        <taxon>Eukaryota</taxon>
        <taxon>Viridiplantae</taxon>
        <taxon>Streptophyta</taxon>
        <taxon>Embryophyta</taxon>
        <taxon>Tracheophyta</taxon>
        <taxon>Spermatophyta</taxon>
        <taxon>Magnoliopsida</taxon>
        <taxon>eudicotyledons</taxon>
        <taxon>Gunneridae</taxon>
        <taxon>Pentapetalae</taxon>
        <taxon>rosids</taxon>
        <taxon>malvids</taxon>
        <taxon>Brassicales</taxon>
        <taxon>Brassicaceae</taxon>
        <taxon>Brassiceae</taxon>
        <taxon>Brassica</taxon>
    </lineage>
</organism>
<reference evidence="2 3" key="1">
    <citation type="submission" date="2020-02" db="EMBL/GenBank/DDBJ databases">
        <authorList>
            <person name="Ma Q."/>
            <person name="Huang Y."/>
            <person name="Song X."/>
            <person name="Pei D."/>
        </authorList>
    </citation>
    <scope>NUCLEOTIDE SEQUENCE [LARGE SCALE GENOMIC DNA]</scope>
    <source>
        <strain evidence="2">Sxm20200214</strain>
        <tissue evidence="2">Leaf</tissue>
    </source>
</reference>
<dbReference type="AlphaFoldDB" id="A0A8X8BDU0"/>
<evidence type="ECO:0000313" key="3">
    <source>
        <dbReference type="Proteomes" id="UP000886595"/>
    </source>
</evidence>